<dbReference type="Proteomes" id="UP000799753">
    <property type="component" value="Unassembled WGS sequence"/>
</dbReference>
<sequence length="304" mass="33423">MSVPSIKDGDYLLCVSGHTRYAPYLADWRDFKDHIRKVVKEQPGWTTVWPVQGRKGEVQGWCKLKDKDDADAVYNNYARSRGVLVHVFCTSLRSSVFELMKCNCVLHFPDVGNRGHSPRRSGLDVNSVNQTFGGNRCALTTSPQYATPAQQTYSYADYYQNPPYTPASMQYPAQPAAPQVPCLQSTAGLPVNIEHGAVLTEARGIFIQGLNYSVRDSELASLIHSVGLRPLEVKVRKDSKGASKGVATATFNSKADAQYGVNNLNGYVHNGRTLTVRLDAESTVVGQFRPPPIVDGTVKYASGY</sequence>
<dbReference type="SMART" id="SM00360">
    <property type="entry name" value="RRM"/>
    <property type="match status" value="1"/>
</dbReference>
<dbReference type="EMBL" id="MU006780">
    <property type="protein sequence ID" value="KAF2643308.1"/>
    <property type="molecule type" value="Genomic_DNA"/>
</dbReference>
<evidence type="ECO:0000259" key="2">
    <source>
        <dbReference type="PROSITE" id="PS50102"/>
    </source>
</evidence>
<feature type="domain" description="RRM" evidence="2">
    <location>
        <begin position="203"/>
        <end position="281"/>
    </location>
</feature>
<name>A0A6A6SA40_9PLEO</name>
<dbReference type="InterPro" id="IPR012677">
    <property type="entry name" value="Nucleotide-bd_a/b_plait_sf"/>
</dbReference>
<evidence type="ECO:0000313" key="3">
    <source>
        <dbReference type="EMBL" id="KAF2643308.1"/>
    </source>
</evidence>
<evidence type="ECO:0000313" key="4">
    <source>
        <dbReference type="Proteomes" id="UP000799753"/>
    </source>
</evidence>
<gene>
    <name evidence="3" type="ORF">P280DRAFT_422042</name>
</gene>
<dbReference type="AlphaFoldDB" id="A0A6A6SA40"/>
<dbReference type="GO" id="GO:0003723">
    <property type="term" value="F:RNA binding"/>
    <property type="evidence" value="ECO:0007669"/>
    <property type="project" value="UniProtKB-UniRule"/>
</dbReference>
<keyword evidence="4" id="KW-1185">Reference proteome</keyword>
<dbReference type="CDD" id="cd00590">
    <property type="entry name" value="RRM_SF"/>
    <property type="match status" value="1"/>
</dbReference>
<reference evidence="3" key="1">
    <citation type="journal article" date="2020" name="Stud. Mycol.">
        <title>101 Dothideomycetes genomes: a test case for predicting lifestyles and emergence of pathogens.</title>
        <authorList>
            <person name="Haridas S."/>
            <person name="Albert R."/>
            <person name="Binder M."/>
            <person name="Bloem J."/>
            <person name="Labutti K."/>
            <person name="Salamov A."/>
            <person name="Andreopoulos B."/>
            <person name="Baker S."/>
            <person name="Barry K."/>
            <person name="Bills G."/>
            <person name="Bluhm B."/>
            <person name="Cannon C."/>
            <person name="Castanera R."/>
            <person name="Culley D."/>
            <person name="Daum C."/>
            <person name="Ezra D."/>
            <person name="Gonzalez J."/>
            <person name="Henrissat B."/>
            <person name="Kuo A."/>
            <person name="Liang C."/>
            <person name="Lipzen A."/>
            <person name="Lutzoni F."/>
            <person name="Magnuson J."/>
            <person name="Mondo S."/>
            <person name="Nolan M."/>
            <person name="Ohm R."/>
            <person name="Pangilinan J."/>
            <person name="Park H.-J."/>
            <person name="Ramirez L."/>
            <person name="Alfaro M."/>
            <person name="Sun H."/>
            <person name="Tritt A."/>
            <person name="Yoshinaga Y."/>
            <person name="Zwiers L.-H."/>
            <person name="Turgeon B."/>
            <person name="Goodwin S."/>
            <person name="Spatafora J."/>
            <person name="Crous P."/>
            <person name="Grigoriev I."/>
        </authorList>
    </citation>
    <scope>NUCLEOTIDE SEQUENCE</scope>
    <source>
        <strain evidence="3">CBS 473.64</strain>
    </source>
</reference>
<keyword evidence="1" id="KW-0694">RNA-binding</keyword>
<proteinExistence type="predicted"/>
<evidence type="ECO:0000256" key="1">
    <source>
        <dbReference type="PROSITE-ProRule" id="PRU00176"/>
    </source>
</evidence>
<accession>A0A6A6SA40</accession>
<dbReference type="Gene3D" id="3.30.70.330">
    <property type="match status" value="1"/>
</dbReference>
<dbReference type="Pfam" id="PF00076">
    <property type="entry name" value="RRM_1"/>
    <property type="match status" value="1"/>
</dbReference>
<dbReference type="SUPFAM" id="SSF54928">
    <property type="entry name" value="RNA-binding domain, RBD"/>
    <property type="match status" value="1"/>
</dbReference>
<dbReference type="InterPro" id="IPR000504">
    <property type="entry name" value="RRM_dom"/>
</dbReference>
<dbReference type="InterPro" id="IPR035979">
    <property type="entry name" value="RBD_domain_sf"/>
</dbReference>
<dbReference type="PROSITE" id="PS50102">
    <property type="entry name" value="RRM"/>
    <property type="match status" value="1"/>
</dbReference>
<protein>
    <recommendedName>
        <fullName evidence="2">RRM domain-containing protein</fullName>
    </recommendedName>
</protein>
<organism evidence="3 4">
    <name type="scientific">Massarina eburnea CBS 473.64</name>
    <dbReference type="NCBI Taxonomy" id="1395130"/>
    <lineage>
        <taxon>Eukaryota</taxon>
        <taxon>Fungi</taxon>
        <taxon>Dikarya</taxon>
        <taxon>Ascomycota</taxon>
        <taxon>Pezizomycotina</taxon>
        <taxon>Dothideomycetes</taxon>
        <taxon>Pleosporomycetidae</taxon>
        <taxon>Pleosporales</taxon>
        <taxon>Massarineae</taxon>
        <taxon>Massarinaceae</taxon>
        <taxon>Massarina</taxon>
    </lineage>
</organism>
<dbReference type="OrthoDB" id="1049195at2759"/>